<protein>
    <submittedName>
        <fullName evidence="1">Uncharacterized protein</fullName>
    </submittedName>
</protein>
<reference evidence="1 2" key="1">
    <citation type="submission" date="2023-04" db="EMBL/GenBank/DDBJ databases">
        <title>A novel bacteria isolated from coastal sediment.</title>
        <authorList>
            <person name="Liu X.-J."/>
            <person name="Du Z.-J."/>
        </authorList>
    </citation>
    <scope>NUCLEOTIDE SEQUENCE [LARGE SCALE GENOMIC DNA]</scope>
    <source>
        <strain evidence="1 2">SDUM461004</strain>
    </source>
</reference>
<name>A0ABU1AIQ6_9BACT</name>
<keyword evidence="2" id="KW-1185">Reference proteome</keyword>
<dbReference type="RefSeq" id="WP_308984978.1">
    <property type="nucleotide sequence ID" value="NZ_JARXIC010000012.1"/>
</dbReference>
<dbReference type="Gene3D" id="3.40.50.1110">
    <property type="entry name" value="SGNH hydrolase"/>
    <property type="match status" value="1"/>
</dbReference>
<gene>
    <name evidence="1" type="ORF">QEH59_08725</name>
</gene>
<dbReference type="SUPFAM" id="SSF52266">
    <property type="entry name" value="SGNH hydrolase"/>
    <property type="match status" value="1"/>
</dbReference>
<evidence type="ECO:0000313" key="2">
    <source>
        <dbReference type="Proteomes" id="UP001243717"/>
    </source>
</evidence>
<proteinExistence type="predicted"/>
<dbReference type="InterPro" id="IPR036514">
    <property type="entry name" value="SGNH_hydro_sf"/>
</dbReference>
<dbReference type="EMBL" id="JARXIC010000012">
    <property type="protein sequence ID" value="MDQ8194509.1"/>
    <property type="molecule type" value="Genomic_DNA"/>
</dbReference>
<comment type="caution">
    <text evidence="1">The sequence shown here is derived from an EMBL/GenBank/DDBJ whole genome shotgun (WGS) entry which is preliminary data.</text>
</comment>
<sequence length="66" mass="7302">MLNLTVSGASSKSYLLREEYVRASYQVADFWLILLGHNDMKEYDPARFAAPQGGLSSKSTYNDPAG</sequence>
<organism evidence="1 2">
    <name type="scientific">Thalassobacterium sedimentorum</name>
    <dbReference type="NCBI Taxonomy" id="3041258"/>
    <lineage>
        <taxon>Bacteria</taxon>
        <taxon>Pseudomonadati</taxon>
        <taxon>Verrucomicrobiota</taxon>
        <taxon>Opitutia</taxon>
        <taxon>Puniceicoccales</taxon>
        <taxon>Coraliomargaritaceae</taxon>
        <taxon>Thalassobacterium</taxon>
    </lineage>
</organism>
<dbReference type="Proteomes" id="UP001243717">
    <property type="component" value="Unassembled WGS sequence"/>
</dbReference>
<accession>A0ABU1AIQ6</accession>
<evidence type="ECO:0000313" key="1">
    <source>
        <dbReference type="EMBL" id="MDQ8194509.1"/>
    </source>
</evidence>